<dbReference type="Proteomes" id="UP001054945">
    <property type="component" value="Unassembled WGS sequence"/>
</dbReference>
<accession>A0AAV4Y3V8</accession>
<dbReference type="EMBL" id="BPLR01001400">
    <property type="protein sequence ID" value="GIZ02146.1"/>
    <property type="molecule type" value="Genomic_DNA"/>
</dbReference>
<evidence type="ECO:0000313" key="3">
    <source>
        <dbReference type="Proteomes" id="UP001054945"/>
    </source>
</evidence>
<comment type="caution">
    <text evidence="2">The sequence shown here is derived from an EMBL/GenBank/DDBJ whole genome shotgun (WGS) entry which is preliminary data.</text>
</comment>
<evidence type="ECO:0000313" key="2">
    <source>
        <dbReference type="EMBL" id="GIZ02146.1"/>
    </source>
</evidence>
<keyword evidence="3" id="KW-1185">Reference proteome</keyword>
<protein>
    <submittedName>
        <fullName evidence="2">Uncharacterized protein</fullName>
    </submittedName>
</protein>
<feature type="region of interest" description="Disordered" evidence="1">
    <location>
        <begin position="1"/>
        <end position="22"/>
    </location>
</feature>
<organism evidence="2 3">
    <name type="scientific">Caerostris extrusa</name>
    <name type="common">Bark spider</name>
    <name type="synonym">Caerostris bankana</name>
    <dbReference type="NCBI Taxonomy" id="172846"/>
    <lineage>
        <taxon>Eukaryota</taxon>
        <taxon>Metazoa</taxon>
        <taxon>Ecdysozoa</taxon>
        <taxon>Arthropoda</taxon>
        <taxon>Chelicerata</taxon>
        <taxon>Arachnida</taxon>
        <taxon>Araneae</taxon>
        <taxon>Araneomorphae</taxon>
        <taxon>Entelegynae</taxon>
        <taxon>Araneoidea</taxon>
        <taxon>Araneidae</taxon>
        <taxon>Caerostris</taxon>
    </lineage>
</organism>
<sequence>MVSDNMLSYTHGSGDGRGDVGIEEVDVNDDNEQVYPVAIPGKSEEGYFPNVFKSLSKKEVPPFLGELDSSCRVTPLQAVDDQY</sequence>
<reference evidence="2 3" key="1">
    <citation type="submission" date="2021-06" db="EMBL/GenBank/DDBJ databases">
        <title>Caerostris extrusa draft genome.</title>
        <authorList>
            <person name="Kono N."/>
            <person name="Arakawa K."/>
        </authorList>
    </citation>
    <scope>NUCLEOTIDE SEQUENCE [LARGE SCALE GENOMIC DNA]</scope>
</reference>
<name>A0AAV4Y3V8_CAEEX</name>
<proteinExistence type="predicted"/>
<feature type="compositionally biased region" description="Polar residues" evidence="1">
    <location>
        <begin position="1"/>
        <end position="11"/>
    </location>
</feature>
<dbReference type="AlphaFoldDB" id="A0AAV4Y3V8"/>
<gene>
    <name evidence="2" type="ORF">CEXT_449691</name>
</gene>
<evidence type="ECO:0000256" key="1">
    <source>
        <dbReference type="SAM" id="MobiDB-lite"/>
    </source>
</evidence>